<name>A0A8S9SRK2_BRACR</name>
<dbReference type="AlphaFoldDB" id="A0A8S9SRK2"/>
<sequence length="103" mass="11856">MSETTCSSSSQIVPTVAMKALSSNKKVFHSTWMFITWKYPWKISCPMFTSKFLIMPLELNLEQSTKVKVRFGRVLIDTLDACREFSESSRGISRCWDVVAQHQ</sequence>
<protein>
    <submittedName>
        <fullName evidence="1">Uncharacterized protein</fullName>
    </submittedName>
</protein>
<dbReference type="EMBL" id="QGKX02000004">
    <property type="protein sequence ID" value="KAF3604391.1"/>
    <property type="molecule type" value="Genomic_DNA"/>
</dbReference>
<gene>
    <name evidence="1" type="ORF">F2Q69_00035384</name>
</gene>
<dbReference type="Proteomes" id="UP000712600">
    <property type="component" value="Unassembled WGS sequence"/>
</dbReference>
<evidence type="ECO:0000313" key="2">
    <source>
        <dbReference type="Proteomes" id="UP000712600"/>
    </source>
</evidence>
<organism evidence="1 2">
    <name type="scientific">Brassica cretica</name>
    <name type="common">Mustard</name>
    <dbReference type="NCBI Taxonomy" id="69181"/>
    <lineage>
        <taxon>Eukaryota</taxon>
        <taxon>Viridiplantae</taxon>
        <taxon>Streptophyta</taxon>
        <taxon>Embryophyta</taxon>
        <taxon>Tracheophyta</taxon>
        <taxon>Spermatophyta</taxon>
        <taxon>Magnoliopsida</taxon>
        <taxon>eudicotyledons</taxon>
        <taxon>Gunneridae</taxon>
        <taxon>Pentapetalae</taxon>
        <taxon>rosids</taxon>
        <taxon>malvids</taxon>
        <taxon>Brassicales</taxon>
        <taxon>Brassicaceae</taxon>
        <taxon>Brassiceae</taxon>
        <taxon>Brassica</taxon>
    </lineage>
</organism>
<proteinExistence type="predicted"/>
<comment type="caution">
    <text evidence="1">The sequence shown here is derived from an EMBL/GenBank/DDBJ whole genome shotgun (WGS) entry which is preliminary data.</text>
</comment>
<reference evidence="1" key="1">
    <citation type="submission" date="2019-12" db="EMBL/GenBank/DDBJ databases">
        <title>Genome sequencing and annotation of Brassica cretica.</title>
        <authorList>
            <person name="Studholme D.J."/>
            <person name="Sarris P."/>
        </authorList>
    </citation>
    <scope>NUCLEOTIDE SEQUENCE</scope>
    <source>
        <strain evidence="1">PFS-109/04</strain>
        <tissue evidence="1">Leaf</tissue>
    </source>
</reference>
<evidence type="ECO:0000313" key="1">
    <source>
        <dbReference type="EMBL" id="KAF3604391.1"/>
    </source>
</evidence>
<accession>A0A8S9SRK2</accession>